<dbReference type="PRINTS" id="PR00131">
    <property type="entry name" value="GLHYDRLASE1"/>
</dbReference>
<dbReference type="EnsemblMetazoa" id="AALFPA23_012879.R18581">
    <property type="protein sequence ID" value="AALFPA23_012879.P18581"/>
    <property type="gene ID" value="AALFPA23_012879"/>
</dbReference>
<dbReference type="Pfam" id="PF00232">
    <property type="entry name" value="Glyco_hydro_1"/>
    <property type="match status" value="1"/>
</dbReference>
<evidence type="ECO:0000256" key="6">
    <source>
        <dbReference type="SAM" id="Phobius"/>
    </source>
</evidence>
<keyword evidence="6" id="KW-0812">Transmembrane</keyword>
<name>A0ABM1YX17_AEDAL</name>
<dbReference type="InterPro" id="IPR001360">
    <property type="entry name" value="Glyco_hydro_1"/>
</dbReference>
<dbReference type="Proteomes" id="UP000069940">
    <property type="component" value="Unassembled WGS sequence"/>
</dbReference>
<dbReference type="Gene3D" id="3.20.20.80">
    <property type="entry name" value="Glycosidases"/>
    <property type="match status" value="1"/>
</dbReference>
<reference evidence="7" key="2">
    <citation type="submission" date="2025-05" db="UniProtKB">
        <authorList>
            <consortium name="EnsemblMetazoa"/>
        </authorList>
    </citation>
    <scope>IDENTIFICATION</scope>
    <source>
        <strain evidence="7">Foshan</strain>
    </source>
</reference>
<protein>
    <recommendedName>
        <fullName evidence="9">Beta-glucosidase lactase phlorizinhydrolase</fullName>
    </recommendedName>
</protein>
<accession>A0ABM1YX17</accession>
<evidence type="ECO:0000313" key="7">
    <source>
        <dbReference type="EnsemblMetazoa" id="AALFPA23_012879.P18581"/>
    </source>
</evidence>
<keyword evidence="6" id="KW-0472">Membrane</keyword>
<evidence type="ECO:0008006" key="9">
    <source>
        <dbReference type="Google" id="ProtNLM"/>
    </source>
</evidence>
<keyword evidence="3" id="KW-0378">Hydrolase</keyword>
<evidence type="ECO:0000313" key="8">
    <source>
        <dbReference type="Proteomes" id="UP000069940"/>
    </source>
</evidence>
<keyword evidence="4" id="KW-0326">Glycosidase</keyword>
<keyword evidence="6" id="KW-1133">Transmembrane helix</keyword>
<dbReference type="RefSeq" id="XP_062700282.1">
    <property type="nucleotide sequence ID" value="XM_062844298.1"/>
</dbReference>
<reference evidence="8" key="1">
    <citation type="journal article" date="2015" name="Proc. Natl. Acad. Sci. U.S.A.">
        <title>Genome sequence of the Asian Tiger mosquito, Aedes albopictus, reveals insights into its biology, genetics, and evolution.</title>
        <authorList>
            <person name="Chen X.G."/>
            <person name="Jiang X."/>
            <person name="Gu J."/>
            <person name="Xu M."/>
            <person name="Wu Y."/>
            <person name="Deng Y."/>
            <person name="Zhang C."/>
            <person name="Bonizzoni M."/>
            <person name="Dermauw W."/>
            <person name="Vontas J."/>
            <person name="Armbruster P."/>
            <person name="Huang X."/>
            <person name="Yang Y."/>
            <person name="Zhang H."/>
            <person name="He W."/>
            <person name="Peng H."/>
            <person name="Liu Y."/>
            <person name="Wu K."/>
            <person name="Chen J."/>
            <person name="Lirakis M."/>
            <person name="Topalis P."/>
            <person name="Van Leeuwen T."/>
            <person name="Hall A.B."/>
            <person name="Jiang X."/>
            <person name="Thorpe C."/>
            <person name="Mueller R.L."/>
            <person name="Sun C."/>
            <person name="Waterhouse R.M."/>
            <person name="Yan G."/>
            <person name="Tu Z.J."/>
            <person name="Fang X."/>
            <person name="James A.A."/>
        </authorList>
    </citation>
    <scope>NUCLEOTIDE SEQUENCE [LARGE SCALE GENOMIC DNA]</scope>
    <source>
        <strain evidence="8">Foshan</strain>
    </source>
</reference>
<proteinExistence type="inferred from homology"/>
<keyword evidence="2" id="KW-0732">Signal</keyword>
<comment type="similarity">
    <text evidence="1 5">Belongs to the glycosyl hydrolase 1 family.</text>
</comment>
<sequence>MVQELGVDIYRFSIAWSRVLPTGKRDSLNRLGINYYNGLIDELLRNGITPMVTLLHMDLPQALQDLGGWMNSDIVRYFSEYADVVFAAFGDRVPLWTTINEPAHYCMSGELIADPFDSGISEYRCVHNLVKAHAEAVHLYRERYQSLRNGSIGISLGGMWLEPESDSLDDREASEWGLQFEMGWIAHPIFVGDYPQVMKDRVALMSAEQGATQSRLPVFSEEEMYRIKGTADFLGLNAYTSSLVKKNGLNNPAEHKVPSHDHDSGIMIGVDPSWTSTEAPWIKVVPEGLRKLLNWIRLEYGNPPVWITENGVATVIGTVDDRRVDYLNGYLGATLDAIQDGCNVRGYLAWSLMDNFEWNFGYTLKFGLFHVDFDSPNRTRHAKMSAKVYRNIVQTRQFDDRYRPKPDVVIPHVSRAASIFWAGLVIVAFAGIYQYCL</sequence>
<evidence type="ECO:0000256" key="3">
    <source>
        <dbReference type="ARBA" id="ARBA00022801"/>
    </source>
</evidence>
<organism evidence="7 8">
    <name type="scientific">Aedes albopictus</name>
    <name type="common">Asian tiger mosquito</name>
    <name type="synonym">Stegomyia albopicta</name>
    <dbReference type="NCBI Taxonomy" id="7160"/>
    <lineage>
        <taxon>Eukaryota</taxon>
        <taxon>Metazoa</taxon>
        <taxon>Ecdysozoa</taxon>
        <taxon>Arthropoda</taxon>
        <taxon>Hexapoda</taxon>
        <taxon>Insecta</taxon>
        <taxon>Pterygota</taxon>
        <taxon>Neoptera</taxon>
        <taxon>Endopterygota</taxon>
        <taxon>Diptera</taxon>
        <taxon>Nematocera</taxon>
        <taxon>Culicoidea</taxon>
        <taxon>Culicidae</taxon>
        <taxon>Culicinae</taxon>
        <taxon>Aedini</taxon>
        <taxon>Aedes</taxon>
        <taxon>Stegomyia</taxon>
    </lineage>
</organism>
<dbReference type="GeneID" id="109428459"/>
<dbReference type="PANTHER" id="PTHR10353">
    <property type="entry name" value="GLYCOSYL HYDROLASE"/>
    <property type="match status" value="1"/>
</dbReference>
<dbReference type="SUPFAM" id="SSF51445">
    <property type="entry name" value="(Trans)glycosidases"/>
    <property type="match status" value="1"/>
</dbReference>
<evidence type="ECO:0000256" key="1">
    <source>
        <dbReference type="ARBA" id="ARBA00010838"/>
    </source>
</evidence>
<dbReference type="InterPro" id="IPR017853">
    <property type="entry name" value="GH"/>
</dbReference>
<keyword evidence="8" id="KW-1185">Reference proteome</keyword>
<feature type="transmembrane region" description="Helical" evidence="6">
    <location>
        <begin position="419"/>
        <end position="436"/>
    </location>
</feature>
<dbReference type="PANTHER" id="PTHR10353:SF36">
    <property type="entry name" value="LP05116P"/>
    <property type="match status" value="1"/>
</dbReference>
<evidence type="ECO:0000256" key="4">
    <source>
        <dbReference type="ARBA" id="ARBA00023295"/>
    </source>
</evidence>
<evidence type="ECO:0000256" key="5">
    <source>
        <dbReference type="RuleBase" id="RU003690"/>
    </source>
</evidence>
<evidence type="ECO:0000256" key="2">
    <source>
        <dbReference type="ARBA" id="ARBA00022729"/>
    </source>
</evidence>